<accession>A0A378TSX7</accession>
<name>A0A378TSX7_MORLA</name>
<proteinExistence type="predicted"/>
<organism evidence="1 2">
    <name type="scientific">Moraxella lacunata</name>
    <dbReference type="NCBI Taxonomy" id="477"/>
    <lineage>
        <taxon>Bacteria</taxon>
        <taxon>Pseudomonadati</taxon>
        <taxon>Pseudomonadota</taxon>
        <taxon>Gammaproteobacteria</taxon>
        <taxon>Moraxellales</taxon>
        <taxon>Moraxellaceae</taxon>
        <taxon>Moraxella</taxon>
    </lineage>
</organism>
<gene>
    <name evidence="1" type="ORF">NCTC10359_01441</name>
</gene>
<dbReference type="AlphaFoldDB" id="A0A378TSX7"/>
<evidence type="ECO:0000313" key="1">
    <source>
        <dbReference type="EMBL" id="STZ63030.1"/>
    </source>
</evidence>
<reference evidence="1 2" key="1">
    <citation type="submission" date="2018-06" db="EMBL/GenBank/DDBJ databases">
        <authorList>
            <consortium name="Pathogen Informatics"/>
            <person name="Doyle S."/>
        </authorList>
    </citation>
    <scope>NUCLEOTIDE SEQUENCE [LARGE SCALE GENOMIC DNA]</scope>
    <source>
        <strain evidence="1 2">NCTC10359</strain>
    </source>
</reference>
<sequence length="164" mass="19942">MQNTKLCQNIFDDIQKIAFFKQCSTQKECLYKNIRYVDYDIMEKSINSLAWENYTLEQANQMSEYLFKKANQDFQCWNDYAETFRSQWATFEPIVYQAIKDKQLPIDIMVSVQWDLGHYYIMKSFYRHKLPKFFEYLFLIYQSGFLPCGIDDYENFDDPIILIY</sequence>
<evidence type="ECO:0000313" key="2">
    <source>
        <dbReference type="Proteomes" id="UP000254437"/>
    </source>
</evidence>
<dbReference type="Proteomes" id="UP000254437">
    <property type="component" value="Unassembled WGS sequence"/>
</dbReference>
<protein>
    <submittedName>
        <fullName evidence="1">Uncharacterized protein</fullName>
    </submittedName>
</protein>
<dbReference type="EMBL" id="UGQU01000002">
    <property type="protein sequence ID" value="STZ63030.1"/>
    <property type="molecule type" value="Genomic_DNA"/>
</dbReference>